<evidence type="ECO:0000256" key="7">
    <source>
        <dbReference type="ARBA" id="ARBA00022840"/>
    </source>
</evidence>
<evidence type="ECO:0000256" key="5">
    <source>
        <dbReference type="ARBA" id="ARBA00022723"/>
    </source>
</evidence>
<keyword evidence="6" id="KW-0547">Nucleotide-binding</keyword>
<keyword evidence="7" id="KW-0067">ATP-binding</keyword>
<evidence type="ECO:0000256" key="3">
    <source>
        <dbReference type="ARBA" id="ARBA00022679"/>
    </source>
</evidence>
<keyword evidence="8" id="KW-0460">Magnesium</keyword>
<keyword evidence="2" id="KW-1277">Toxin-antitoxin system</keyword>
<dbReference type="Gene3D" id="1.10.260.40">
    <property type="entry name" value="lambda repressor-like DNA-binding domains"/>
    <property type="match status" value="1"/>
</dbReference>
<dbReference type="OrthoDB" id="9803128at2"/>
<keyword evidence="4" id="KW-0548">Nucleotidyltransferase</keyword>
<evidence type="ECO:0000256" key="1">
    <source>
        <dbReference type="ARBA" id="ARBA00001946"/>
    </source>
</evidence>
<dbReference type="GO" id="GO:0003677">
    <property type="term" value="F:DNA binding"/>
    <property type="evidence" value="ECO:0007669"/>
    <property type="project" value="InterPro"/>
</dbReference>
<evidence type="ECO:0000313" key="11">
    <source>
        <dbReference type="EMBL" id="SEC05759.1"/>
    </source>
</evidence>
<dbReference type="InterPro" id="IPR043519">
    <property type="entry name" value="NT_sf"/>
</dbReference>
<comment type="cofactor">
    <cofactor evidence="1">
        <name>Mg(2+)</name>
        <dbReference type="ChEBI" id="CHEBI:18420"/>
    </cofactor>
</comment>
<dbReference type="SUPFAM" id="SSF81301">
    <property type="entry name" value="Nucleotidyltransferase"/>
    <property type="match status" value="1"/>
</dbReference>
<organism evidence="11 12">
    <name type="scientific">Microbacterium hydrocarbonoxydans</name>
    <dbReference type="NCBI Taxonomy" id="273678"/>
    <lineage>
        <taxon>Bacteria</taxon>
        <taxon>Bacillati</taxon>
        <taxon>Actinomycetota</taxon>
        <taxon>Actinomycetes</taxon>
        <taxon>Micrococcales</taxon>
        <taxon>Microbacteriaceae</taxon>
        <taxon>Microbacterium</taxon>
    </lineage>
</organism>
<dbReference type="PROSITE" id="PS50943">
    <property type="entry name" value="HTH_CROC1"/>
    <property type="match status" value="1"/>
</dbReference>
<dbReference type="GO" id="GO:0005524">
    <property type="term" value="F:ATP binding"/>
    <property type="evidence" value="ECO:0007669"/>
    <property type="project" value="UniProtKB-KW"/>
</dbReference>
<protein>
    <recommendedName>
        <fullName evidence="10">HTH cro/C1-type domain-containing protein</fullName>
    </recommendedName>
</protein>
<dbReference type="PANTHER" id="PTHR33571:SF12">
    <property type="entry name" value="BSL3053 PROTEIN"/>
    <property type="match status" value="1"/>
</dbReference>
<dbReference type="EMBL" id="FNSQ01000005">
    <property type="protein sequence ID" value="SEC05759.1"/>
    <property type="molecule type" value="Genomic_DNA"/>
</dbReference>
<evidence type="ECO:0000256" key="6">
    <source>
        <dbReference type="ARBA" id="ARBA00022741"/>
    </source>
</evidence>
<dbReference type="Pfam" id="PF01909">
    <property type="entry name" value="NTP_transf_2"/>
    <property type="match status" value="1"/>
</dbReference>
<dbReference type="PANTHER" id="PTHR33571">
    <property type="entry name" value="SSL8005 PROTEIN"/>
    <property type="match status" value="1"/>
</dbReference>
<dbReference type="AlphaFoldDB" id="A0A1H4PEA8"/>
<evidence type="ECO:0000256" key="9">
    <source>
        <dbReference type="ARBA" id="ARBA00038276"/>
    </source>
</evidence>
<gene>
    <name evidence="11" type="ORF">SAMN04489807_2765</name>
</gene>
<dbReference type="CDD" id="cd00093">
    <property type="entry name" value="HTH_XRE"/>
    <property type="match status" value="1"/>
</dbReference>
<dbReference type="GO" id="GO:0016779">
    <property type="term" value="F:nucleotidyltransferase activity"/>
    <property type="evidence" value="ECO:0007669"/>
    <property type="project" value="UniProtKB-KW"/>
</dbReference>
<comment type="similarity">
    <text evidence="9">Belongs to the MntA antitoxin family.</text>
</comment>
<keyword evidence="12" id="KW-1185">Reference proteome</keyword>
<evidence type="ECO:0000256" key="4">
    <source>
        <dbReference type="ARBA" id="ARBA00022695"/>
    </source>
</evidence>
<evidence type="ECO:0000313" key="12">
    <source>
        <dbReference type="Proteomes" id="UP000183750"/>
    </source>
</evidence>
<reference evidence="12" key="1">
    <citation type="submission" date="2016-10" db="EMBL/GenBank/DDBJ databases">
        <authorList>
            <person name="Varghese N."/>
            <person name="Submissions S."/>
        </authorList>
    </citation>
    <scope>NUCLEOTIDE SEQUENCE [LARGE SCALE GENOMIC DNA]</scope>
    <source>
        <strain evidence="12">DSM 16089</strain>
    </source>
</reference>
<dbReference type="Pfam" id="PF13560">
    <property type="entry name" value="HTH_31"/>
    <property type="match status" value="1"/>
</dbReference>
<dbReference type="GO" id="GO:0046872">
    <property type="term" value="F:metal ion binding"/>
    <property type="evidence" value="ECO:0007669"/>
    <property type="project" value="UniProtKB-KW"/>
</dbReference>
<proteinExistence type="inferred from homology"/>
<name>A0A1H4PEA8_9MICO</name>
<dbReference type="CDD" id="cd05403">
    <property type="entry name" value="NT_KNTase_like"/>
    <property type="match status" value="1"/>
</dbReference>
<evidence type="ECO:0000259" key="10">
    <source>
        <dbReference type="PROSITE" id="PS50943"/>
    </source>
</evidence>
<dbReference type="Gene3D" id="3.30.460.10">
    <property type="entry name" value="Beta Polymerase, domain 2"/>
    <property type="match status" value="1"/>
</dbReference>
<sequence length="176" mass="19548">MCYIAYSRYHRTMSRAAELIRHARRQSGLTQSTLARLANTPQSVISEYETGRREPSFDAVDRLISAAGLVIEVASRPVDEESERARVIARSSELRRTLVPLGAQRIRLFGSVARGEDSETSDIDLAVDVAPTVGVFDLLRMRHEAERILGRTVDLVPFDGLKPAVAESVEREAITL</sequence>
<dbReference type="InterPro" id="IPR001387">
    <property type="entry name" value="Cro/C1-type_HTH"/>
</dbReference>
<feature type="domain" description="HTH cro/C1-type" evidence="10">
    <location>
        <begin position="20"/>
        <end position="73"/>
    </location>
</feature>
<dbReference type="InterPro" id="IPR010982">
    <property type="entry name" value="Lambda_DNA-bd_dom_sf"/>
</dbReference>
<evidence type="ECO:0000256" key="8">
    <source>
        <dbReference type="ARBA" id="ARBA00022842"/>
    </source>
</evidence>
<dbReference type="InterPro" id="IPR002934">
    <property type="entry name" value="Polymerase_NTP_transf_dom"/>
</dbReference>
<keyword evidence="5" id="KW-0479">Metal-binding</keyword>
<dbReference type="SUPFAM" id="SSF47413">
    <property type="entry name" value="lambda repressor-like DNA-binding domains"/>
    <property type="match status" value="1"/>
</dbReference>
<accession>A0A1H4PEA8</accession>
<dbReference type="SMART" id="SM00530">
    <property type="entry name" value="HTH_XRE"/>
    <property type="match status" value="1"/>
</dbReference>
<dbReference type="Proteomes" id="UP000183750">
    <property type="component" value="Unassembled WGS sequence"/>
</dbReference>
<evidence type="ECO:0000256" key="2">
    <source>
        <dbReference type="ARBA" id="ARBA00022649"/>
    </source>
</evidence>
<dbReference type="InterPro" id="IPR052038">
    <property type="entry name" value="Type-VII_TA_antitoxin"/>
</dbReference>
<keyword evidence="3" id="KW-0808">Transferase</keyword>